<dbReference type="SUPFAM" id="SSF56235">
    <property type="entry name" value="N-terminal nucleophile aminohydrolases (Ntn hydrolases)"/>
    <property type="match status" value="1"/>
</dbReference>
<evidence type="ECO:0000256" key="11">
    <source>
        <dbReference type="RuleBase" id="RU368036"/>
    </source>
</evidence>
<dbReference type="Gene3D" id="1.10.246.130">
    <property type="match status" value="1"/>
</dbReference>
<dbReference type="PANTHER" id="PTHR43199">
    <property type="entry name" value="GLUTATHIONE HYDROLASE"/>
    <property type="match status" value="1"/>
</dbReference>
<feature type="binding site" evidence="10">
    <location>
        <position position="138"/>
    </location>
    <ligand>
        <name>L-glutamate</name>
        <dbReference type="ChEBI" id="CHEBI:29985"/>
    </ligand>
</feature>
<dbReference type="EC" id="3.4.19.13" evidence="11"/>
<comment type="catalytic activity">
    <reaction evidence="2 11">
        <text>glutathione + H2O = L-cysteinylglycine + L-glutamate</text>
        <dbReference type="Rhea" id="RHEA:28807"/>
        <dbReference type="ChEBI" id="CHEBI:15377"/>
        <dbReference type="ChEBI" id="CHEBI:29985"/>
        <dbReference type="ChEBI" id="CHEBI:57925"/>
        <dbReference type="ChEBI" id="CHEBI:61694"/>
        <dbReference type="EC" id="3.4.19.13"/>
    </reaction>
</comment>
<evidence type="ECO:0000256" key="2">
    <source>
        <dbReference type="ARBA" id="ARBA00001089"/>
    </source>
</evidence>
<keyword evidence="13" id="KW-1185">Reference proteome</keyword>
<comment type="PTM">
    <text evidence="11">Cleaved by autocatalysis into a large and a small subunit.</text>
</comment>
<dbReference type="AlphaFoldDB" id="A0A1M5Q475"/>
<evidence type="ECO:0000256" key="1">
    <source>
        <dbReference type="ARBA" id="ARBA00001049"/>
    </source>
</evidence>
<comment type="subunit">
    <text evidence="11">This enzyme consists of two polypeptide chains, which are synthesized in precursor form from a single polypeptide.</text>
</comment>
<dbReference type="GO" id="GO:0006751">
    <property type="term" value="P:glutathione catabolic process"/>
    <property type="evidence" value="ECO:0007669"/>
    <property type="project" value="UniProtKB-UniRule"/>
</dbReference>
<sequence>MHSCISDQLTQKNSNRGRFTLSRSRTGSYILAGCLALSASFPSFSQQAPREAGEPEAATGYVEKQALASKDYMVVAANPYASWAGKNIIENGGNAIDAAVAIQAMLTLVEPQSSGVGGGAFMLYWDNETKTLHTFDGREMAPAGVNAYWFMEHGQPMKWIDAVVGGKSVGVPGVMKALETAHTKYGDLEWKALFADAIATSEEGFKVSKRLEKLVTMAEQYHKGMKAFPSTATYFYPAGKPLKAGTTKKNPLLGKTLRNIAEQGTDYMYKGDLATKIAKAVQTANINPGVLNEEDLANYKVIERQAVCGEYRAKQICGMAPPSSGGINVYQILKLLERFNLTDYAIDSPEFANLYTQASALAYADREKFIADSDFTNLPYAALINEGYLERRGEFIAPDKPWRFARAGEPFSTQVIAGSTLEQPNTSHFVVVDKAGNAVSMTTSVEFMFGSGLMVDGFLLNNQLTDFSFSPSQNRFPVPNRVEPHKRPRSAMSPTMVFDEDGNLELLVGSPGGSRIVSYVAQTLIGVIDYGLDIQQAINLPKITNRNDYTALEKGTPIEALQAPLEALGHKVKIVDLNSGLHGIQVMPTGYLGGADPRREGVAVGK</sequence>
<dbReference type="EC" id="2.3.2.2" evidence="11"/>
<evidence type="ECO:0000256" key="10">
    <source>
        <dbReference type="PIRSR" id="PIRSR600101-2"/>
    </source>
</evidence>
<keyword evidence="11" id="KW-0317">Glutathione biosynthesis</keyword>
<dbReference type="Pfam" id="PF01019">
    <property type="entry name" value="G_glu_transpept"/>
    <property type="match status" value="1"/>
</dbReference>
<evidence type="ECO:0000256" key="7">
    <source>
        <dbReference type="ARBA" id="ARBA00023315"/>
    </source>
</evidence>
<dbReference type="UniPathway" id="UPA00204"/>
<comment type="pathway">
    <text evidence="11">Sulfur metabolism; glutathione metabolism.</text>
</comment>
<feature type="active site" description="Nucleophile" evidence="9">
    <location>
        <position position="426"/>
    </location>
</feature>
<dbReference type="PRINTS" id="PR01210">
    <property type="entry name" value="GGTRANSPTASE"/>
</dbReference>
<dbReference type="OrthoDB" id="5297205at2"/>
<dbReference type="InterPro" id="IPR043137">
    <property type="entry name" value="GGT_ssub_C"/>
</dbReference>
<comment type="catalytic activity">
    <reaction evidence="1 11">
        <text>an S-substituted glutathione + H2O = an S-substituted L-cysteinylglycine + L-glutamate</text>
        <dbReference type="Rhea" id="RHEA:59468"/>
        <dbReference type="ChEBI" id="CHEBI:15377"/>
        <dbReference type="ChEBI" id="CHEBI:29985"/>
        <dbReference type="ChEBI" id="CHEBI:90779"/>
        <dbReference type="ChEBI" id="CHEBI:143103"/>
        <dbReference type="EC" id="3.4.19.13"/>
    </reaction>
</comment>
<feature type="binding site" evidence="10">
    <location>
        <position position="466"/>
    </location>
    <ligand>
        <name>L-glutamate</name>
        <dbReference type="ChEBI" id="CHEBI:29985"/>
    </ligand>
</feature>
<dbReference type="GO" id="GO:0006750">
    <property type="term" value="P:glutathione biosynthetic process"/>
    <property type="evidence" value="ECO:0007669"/>
    <property type="project" value="UniProtKB-KW"/>
</dbReference>
<evidence type="ECO:0000256" key="4">
    <source>
        <dbReference type="ARBA" id="ARBA00022679"/>
    </source>
</evidence>
<dbReference type="GO" id="GO:0103068">
    <property type="term" value="F:leukotriene C4 gamma-glutamyl transferase activity"/>
    <property type="evidence" value="ECO:0007669"/>
    <property type="project" value="UniProtKB-EC"/>
</dbReference>
<proteinExistence type="inferred from homology"/>
<dbReference type="InterPro" id="IPR000101">
    <property type="entry name" value="GGT_peptidase"/>
</dbReference>
<dbReference type="Gene3D" id="3.60.20.40">
    <property type="match status" value="1"/>
</dbReference>
<evidence type="ECO:0000313" key="12">
    <source>
        <dbReference type="EMBL" id="SHH08293.1"/>
    </source>
</evidence>
<evidence type="ECO:0000256" key="8">
    <source>
        <dbReference type="ARBA" id="ARBA00047417"/>
    </source>
</evidence>
<dbReference type="NCBIfam" id="TIGR00066">
    <property type="entry name" value="g_glut_trans"/>
    <property type="match status" value="1"/>
</dbReference>
<evidence type="ECO:0000256" key="6">
    <source>
        <dbReference type="ARBA" id="ARBA00023145"/>
    </source>
</evidence>
<comment type="catalytic activity">
    <reaction evidence="8 11">
        <text>an N-terminal (5-L-glutamyl)-[peptide] + an alpha-amino acid = 5-L-glutamyl amino acid + an N-terminal L-alpha-aminoacyl-[peptide]</text>
        <dbReference type="Rhea" id="RHEA:23904"/>
        <dbReference type="Rhea" id="RHEA-COMP:9780"/>
        <dbReference type="Rhea" id="RHEA-COMP:9795"/>
        <dbReference type="ChEBI" id="CHEBI:77644"/>
        <dbReference type="ChEBI" id="CHEBI:78597"/>
        <dbReference type="ChEBI" id="CHEBI:78599"/>
        <dbReference type="ChEBI" id="CHEBI:78608"/>
        <dbReference type="EC" id="2.3.2.2"/>
    </reaction>
</comment>
<evidence type="ECO:0000256" key="5">
    <source>
        <dbReference type="ARBA" id="ARBA00022801"/>
    </source>
</evidence>
<dbReference type="PANTHER" id="PTHR43199:SF1">
    <property type="entry name" value="GLUTATHIONE HYDROLASE PROENZYME"/>
    <property type="match status" value="1"/>
</dbReference>
<evidence type="ECO:0000313" key="13">
    <source>
        <dbReference type="Proteomes" id="UP000184520"/>
    </source>
</evidence>
<protein>
    <recommendedName>
        <fullName evidence="11">Glutathione hydrolase proenzyme</fullName>
        <ecNumber evidence="11">2.3.2.2</ecNumber>
        <ecNumber evidence="11">3.4.19.13</ecNumber>
    </recommendedName>
    <component>
        <recommendedName>
            <fullName evidence="11">Glutathione hydrolase large chain</fullName>
        </recommendedName>
    </component>
    <component>
        <recommendedName>
            <fullName evidence="11">Glutathione hydrolase small chain</fullName>
        </recommendedName>
    </component>
</protein>
<keyword evidence="6 11" id="KW-0865">Zymogen</keyword>
<dbReference type="GO" id="GO:0036374">
    <property type="term" value="F:glutathione hydrolase activity"/>
    <property type="evidence" value="ECO:0007669"/>
    <property type="project" value="UniProtKB-UniRule"/>
</dbReference>
<evidence type="ECO:0000256" key="3">
    <source>
        <dbReference type="ARBA" id="ARBA00009381"/>
    </source>
</evidence>
<dbReference type="InterPro" id="IPR043138">
    <property type="entry name" value="GGT_lsub"/>
</dbReference>
<dbReference type="Proteomes" id="UP000184520">
    <property type="component" value="Unassembled WGS sequence"/>
</dbReference>
<keyword evidence="7 11" id="KW-0012">Acyltransferase</keyword>
<dbReference type="InterPro" id="IPR029055">
    <property type="entry name" value="Ntn_hydrolases_N"/>
</dbReference>
<comment type="similarity">
    <text evidence="3 11">Belongs to the gamma-glutamyltransferase family.</text>
</comment>
<organism evidence="12 13">
    <name type="scientific">Marisediminitalea aggregata</name>
    <dbReference type="NCBI Taxonomy" id="634436"/>
    <lineage>
        <taxon>Bacteria</taxon>
        <taxon>Pseudomonadati</taxon>
        <taxon>Pseudomonadota</taxon>
        <taxon>Gammaproteobacteria</taxon>
        <taxon>Alteromonadales</taxon>
        <taxon>Alteromonadaceae</taxon>
        <taxon>Marisediminitalea</taxon>
    </lineage>
</organism>
<dbReference type="EMBL" id="FQWD01000006">
    <property type="protein sequence ID" value="SHH08293.1"/>
    <property type="molecule type" value="Genomic_DNA"/>
</dbReference>
<dbReference type="InterPro" id="IPR051792">
    <property type="entry name" value="GGT_bact"/>
</dbReference>
<gene>
    <name evidence="12" type="ORF">SAMN05216361_3714</name>
</gene>
<accession>A0A1M5Q475</accession>
<dbReference type="RefSeq" id="WP_084526693.1">
    <property type="nucleotide sequence ID" value="NZ_FQWD01000006.1"/>
</dbReference>
<keyword evidence="5 11" id="KW-0378">Hydrolase</keyword>
<dbReference type="STRING" id="634436.SAMN05216361_3714"/>
<reference evidence="13" key="1">
    <citation type="submission" date="2016-11" db="EMBL/GenBank/DDBJ databases">
        <authorList>
            <person name="Varghese N."/>
            <person name="Submissions S."/>
        </authorList>
    </citation>
    <scope>NUCLEOTIDE SEQUENCE [LARGE SCALE GENOMIC DNA]</scope>
    <source>
        <strain evidence="13">CGMCC 1.8995</strain>
    </source>
</reference>
<feature type="binding site" evidence="10">
    <location>
        <position position="513"/>
    </location>
    <ligand>
        <name>L-glutamate</name>
        <dbReference type="ChEBI" id="CHEBI:29985"/>
    </ligand>
</feature>
<name>A0A1M5Q475_9ALTE</name>
<keyword evidence="4 11" id="KW-0808">Transferase</keyword>
<evidence type="ECO:0000256" key="9">
    <source>
        <dbReference type="PIRSR" id="PIRSR600101-1"/>
    </source>
</evidence>